<feature type="compositionally biased region" description="Polar residues" evidence="1">
    <location>
        <begin position="1089"/>
        <end position="1099"/>
    </location>
</feature>
<feature type="domain" description="DUF11" evidence="2">
    <location>
        <begin position="1139"/>
        <end position="1236"/>
    </location>
</feature>
<sequence>MHGEGSKQLTPNLSTAALTDPNNDKAGYLAHDANFPSASGVSITSLSFLKPAGFSRNGATFSADHRLLIRVKSGERLFYGVRRAIHDQTTANQGDLTITIRRAANSTDQVGTIVQTTTLARNQSSTRHMLLATQAGVIGNATQANAGPRFSLNGTVINNAGYDPLGFINNTGADQDYWVEFEQVGESSWTDDGRRFSVYDLWDFTVIDAAGAEKPGRMRSKLWSFSAGGTTNVFSKNFNMYPLIPSEDQPNAFFVKKVELAGIAPQNFFRFVTNKFGSTTAAGASYTDRRKSQTTQTDYPELFNFVNNPDISIWPSATAPTFTVGLNSVCNPTTNGGKSIFTLNTTESSTFIVLINLNGTPGYQPGTADVLLESTGAKGARTVEWNGLNGLGQAVAKGTTLNYFFRNNSAPIHFPVWDAEANIGGFRVEDVRPMAGSNYNGLLFWDDSNLPISSFPSPQTELYGVESTNGAHTWGSASATAGDLKTVNTWTYGYTGSSTQTAAFNYDCSADVAVTNVASGSPYVMGQPFTYTVTVTNNGPIPATNIQVTDKLDATKLTFISTSDASNYNASTGVWNVGTLAVGSSRTLTITAQPIVTGPISATATQTHTEADNDASNNSATATITVQPSADIEVKNVSDKSTYNNGDLVTYTITARNIGPNAATGVSITDKLPAGLTLEGTPANYNATTGVWTVGGLAVNETKTLTLTARITSLGSKTTTATLDSRTGFELDTNSSNNTSSNTITVAPVADVAVTSSVSNANPGQNEIVSFTIRAVNNGPNSATNVSLANAIPAGMEITSSTTSFGSFDKNTGIWTVGTMANGASQTLTVFARAAATGTYAIQSTQTHTEYDAQAANNTATSSFTVKATADVAVTNTVSPGPYSTNTVVTYTVGVTNNGPSTATNVVVTDKLPSSLTFVSAVGGTYDAGTGVWTVGTLASGASATLQITATINQSAVITTTATQSHTEYDNVMGNNSASTSIQSGTGVITADIAVATSTPKTGYVTGESVPFRVLVTNTGPDAATNVTIAAALPAGMTLTGTNPKVGTYSNGTWTIPTLAAGASTELFLTGTPNVDTGVTGDKSYTVTASRTGTPEQADNNTANNTSSTAIQVSKSTDVATSITITSNDPSGNFYNGITEATFRITVTNNGPDVVTSLVGQDTRTGAITFTGLAAPAGTTFNPETGFWTVGTLQVGESKTLVLTGIPNRAGRFNLGGSVYHLDQTDTNSENNRAVALMNVLPVAELAVTNTASSATFNNGEQSTFTVTVQNNGPDAATGVVIEDKLPAGLTLVSAKASMGTYDAATGLWTLGSDILPGASNAQTLVLTVKPQAAATYSTTASVHTATQYDNQSANNTATATIQGAASADIMISSSIASGPYYVGGKYVVTVTATNLGPNTATNTIIGAEVANGLILVPGSGVPSQGTSINPETQAWTIPTLAVNGTATLTLLVEPTTIGILNSTVYKAFSTENDPNGGNTKSGNNVSMVYLSITDREAAANVLLDNKHMFNLKTGDRIAIITDPDGAITNATVASGSLPAGMRLTNTGELQVDYRFNVEPGTYTFAVNTTDAFGGMSTTSITYSISGDWDMDGVLDVNDLDANNDGVLADPIDAGYAPLSKPNGIYLFLDKTFVHPTYGAFRDVNNDDINDVFDLDLDGLIRGYDIDKDGDGIPNAVEANGGKIPAASTGYNPQLGYFTGPVSANGMPIGAQTANNSGVSILPNPDTDGDGFPDQTDVDSDNDGILDNVEAQTTAGFVNGLGTDRDNDGLSDGFDPTTGGIMISPVDSDKDGIPDYLDSDSDNDDLSDNIEGFDENGDGLNLEELKNRGKLFEEATGKGYYVVSEDGTALWLAMKDNKPAFLTKGSIYYRDTDFDGLVDLFDTDNGGRSASLQTNEQGEYAYRTYSPVDPLPVTLVNFDGKAQAKGVQLTWSTATEINNEKFLVERSTNGKTFQTIGQVKGAGNSNQLRNYGYLDATSPVGTVYYRLKQIDFDGQFEYSKVIAVKAKAGTTATVKLNAYPNPTTGAVNLDLSGLASGKVTILVYSLDGRLVQTSQVQGGGNQKVDLSNLAVGTYLLKVSTPEGMLLERIVKQ</sequence>
<dbReference type="Gene3D" id="4.10.1080.10">
    <property type="entry name" value="TSP type-3 repeat"/>
    <property type="match status" value="1"/>
</dbReference>
<evidence type="ECO:0000256" key="1">
    <source>
        <dbReference type="SAM" id="MobiDB-lite"/>
    </source>
</evidence>
<dbReference type="Pfam" id="PF05345">
    <property type="entry name" value="He_PIG"/>
    <property type="match status" value="1"/>
</dbReference>
<feature type="domain" description="Secretion system C-terminal sorting" evidence="3">
    <location>
        <begin position="2019"/>
        <end position="2085"/>
    </location>
</feature>
<feature type="domain" description="DUF11" evidence="2">
    <location>
        <begin position="511"/>
        <end position="624"/>
    </location>
</feature>
<organism evidence="4 5">
    <name type="scientific">Nibribacter koreensis</name>
    <dbReference type="NCBI Taxonomy" id="1084519"/>
    <lineage>
        <taxon>Bacteria</taxon>
        <taxon>Pseudomonadati</taxon>
        <taxon>Bacteroidota</taxon>
        <taxon>Cytophagia</taxon>
        <taxon>Cytophagales</taxon>
        <taxon>Hymenobacteraceae</taxon>
        <taxon>Nibribacter</taxon>
    </lineage>
</organism>
<feature type="domain" description="DUF11" evidence="2">
    <location>
        <begin position="1369"/>
        <end position="1481"/>
    </location>
</feature>
<comment type="caution">
    <text evidence="4">The sequence shown here is derived from an EMBL/GenBank/DDBJ whole genome shotgun (WGS) entry which is preliminary data.</text>
</comment>
<keyword evidence="5" id="KW-1185">Reference proteome</keyword>
<dbReference type="NCBIfam" id="TIGR01451">
    <property type="entry name" value="B_ant_repeat"/>
    <property type="match status" value="6"/>
</dbReference>
<proteinExistence type="predicted"/>
<protein>
    <recommendedName>
        <fullName evidence="6">DUF11 domain-containing protein</fullName>
    </recommendedName>
</protein>
<dbReference type="InterPro" id="IPR013783">
    <property type="entry name" value="Ig-like_fold"/>
</dbReference>
<dbReference type="InterPro" id="IPR026444">
    <property type="entry name" value="Secre_tail"/>
</dbReference>
<dbReference type="PANTHER" id="PTHR34819">
    <property type="entry name" value="LARGE CYSTEINE-RICH PERIPLASMIC PROTEIN OMCB"/>
    <property type="match status" value="1"/>
</dbReference>
<evidence type="ECO:0000313" key="4">
    <source>
        <dbReference type="EMBL" id="GAA4306069.1"/>
    </source>
</evidence>
<feature type="domain" description="DUF11" evidence="2">
    <location>
        <begin position="751"/>
        <end position="863"/>
    </location>
</feature>
<feature type="region of interest" description="Disordered" evidence="1">
    <location>
        <begin position="1089"/>
        <end position="1108"/>
    </location>
</feature>
<evidence type="ECO:0000259" key="2">
    <source>
        <dbReference type="Pfam" id="PF01345"/>
    </source>
</evidence>
<dbReference type="InterPro" id="IPR047589">
    <property type="entry name" value="DUF11_rpt"/>
</dbReference>
<dbReference type="Pfam" id="PF01345">
    <property type="entry name" value="DUF11"/>
    <property type="match status" value="8"/>
</dbReference>
<dbReference type="Proteomes" id="UP001501844">
    <property type="component" value="Unassembled WGS sequence"/>
</dbReference>
<dbReference type="SUPFAM" id="SSF103647">
    <property type="entry name" value="TSP type-3 repeat"/>
    <property type="match status" value="1"/>
</dbReference>
<evidence type="ECO:0008006" key="6">
    <source>
        <dbReference type="Google" id="ProtNLM"/>
    </source>
</evidence>
<accession>A0ABP8FKR6</accession>
<reference evidence="5" key="1">
    <citation type="journal article" date="2019" name="Int. J. Syst. Evol. Microbiol.">
        <title>The Global Catalogue of Microorganisms (GCM) 10K type strain sequencing project: providing services to taxonomists for standard genome sequencing and annotation.</title>
        <authorList>
            <consortium name="The Broad Institute Genomics Platform"/>
            <consortium name="The Broad Institute Genome Sequencing Center for Infectious Disease"/>
            <person name="Wu L."/>
            <person name="Ma J."/>
        </authorList>
    </citation>
    <scope>NUCLEOTIDE SEQUENCE [LARGE SCALE GENOMIC DNA]</scope>
    <source>
        <strain evidence="5">JCM 17917</strain>
    </source>
</reference>
<name>A0ABP8FKR6_9BACT</name>
<evidence type="ECO:0000313" key="5">
    <source>
        <dbReference type="Proteomes" id="UP001501844"/>
    </source>
</evidence>
<dbReference type="InterPro" id="IPR001434">
    <property type="entry name" value="OmcB-like_DUF11"/>
</dbReference>
<evidence type="ECO:0000259" key="3">
    <source>
        <dbReference type="Pfam" id="PF18962"/>
    </source>
</evidence>
<dbReference type="Pfam" id="PF18962">
    <property type="entry name" value="Por_Secre_tail"/>
    <property type="match status" value="1"/>
</dbReference>
<gene>
    <name evidence="4" type="ORF">GCM10023183_20890</name>
</gene>
<feature type="domain" description="DUF11" evidence="2">
    <location>
        <begin position="992"/>
        <end position="1110"/>
    </location>
</feature>
<feature type="domain" description="DUF11" evidence="2">
    <location>
        <begin position="871"/>
        <end position="982"/>
    </location>
</feature>
<feature type="domain" description="DUF11" evidence="2">
    <location>
        <begin position="631"/>
        <end position="744"/>
    </location>
</feature>
<dbReference type="PANTHER" id="PTHR34819:SF3">
    <property type="entry name" value="CELL SURFACE PROTEIN"/>
    <property type="match status" value="1"/>
</dbReference>
<dbReference type="Gene3D" id="2.60.40.10">
    <property type="entry name" value="Immunoglobulins"/>
    <property type="match status" value="5"/>
</dbReference>
<feature type="domain" description="DUF11" evidence="2">
    <location>
        <begin position="1246"/>
        <end position="1362"/>
    </location>
</feature>
<dbReference type="InterPro" id="IPR051172">
    <property type="entry name" value="Chlamydia_OmcB"/>
</dbReference>
<dbReference type="InterPro" id="IPR028974">
    <property type="entry name" value="TSP_type-3_rpt"/>
</dbReference>
<dbReference type="Gene3D" id="2.60.40.1170">
    <property type="entry name" value="Mu homology domain, subdomain B"/>
    <property type="match status" value="1"/>
</dbReference>
<dbReference type="EMBL" id="BAABGX010000002">
    <property type="protein sequence ID" value="GAA4306069.1"/>
    <property type="molecule type" value="Genomic_DNA"/>
</dbReference>
<dbReference type="NCBIfam" id="TIGR04183">
    <property type="entry name" value="Por_Secre_tail"/>
    <property type="match status" value="1"/>
</dbReference>